<dbReference type="RefSeq" id="WP_354192989.1">
    <property type="nucleotide sequence ID" value="NZ_JBEPML010000002.1"/>
</dbReference>
<feature type="chain" id="PRO_5046750178" evidence="6">
    <location>
        <begin position="21"/>
        <end position="145"/>
    </location>
</feature>
<dbReference type="InterPro" id="IPR002321">
    <property type="entry name" value="Cyt_c_II"/>
</dbReference>
<evidence type="ECO:0000256" key="3">
    <source>
        <dbReference type="ARBA" id="ARBA00022723"/>
    </source>
</evidence>
<dbReference type="PIRSF" id="PIRSF000027">
    <property type="entry name" value="Cytc_c_prime"/>
    <property type="match status" value="1"/>
</dbReference>
<keyword evidence="8" id="KW-1185">Reference proteome</keyword>
<reference evidence="7 8" key="1">
    <citation type="submission" date="2024-06" db="EMBL/GenBank/DDBJ databases">
        <title>Genomic Encyclopedia of Type Strains, Phase IV (KMG-IV): sequencing the most valuable type-strain genomes for metagenomic binning, comparative biology and taxonomic classification.</title>
        <authorList>
            <person name="Goeker M."/>
        </authorList>
    </citation>
    <scope>NUCLEOTIDE SEQUENCE [LARGE SCALE GENOMIC DNA]</scope>
    <source>
        <strain evidence="7 8">DSM 27865</strain>
    </source>
</reference>
<dbReference type="Gene3D" id="1.20.120.10">
    <property type="entry name" value="Cytochrome c/b562"/>
    <property type="match status" value="1"/>
</dbReference>
<evidence type="ECO:0000256" key="1">
    <source>
        <dbReference type="ARBA" id="ARBA00022448"/>
    </source>
</evidence>
<keyword evidence="4" id="KW-0249">Electron transport</keyword>
<dbReference type="EMBL" id="JBEPML010000002">
    <property type="protein sequence ID" value="MET3790788.1"/>
    <property type="molecule type" value="Genomic_DNA"/>
</dbReference>
<evidence type="ECO:0000256" key="6">
    <source>
        <dbReference type="SAM" id="SignalP"/>
    </source>
</evidence>
<protein>
    <submittedName>
        <fullName evidence="7">Cytochrome c556</fullName>
    </submittedName>
</protein>
<evidence type="ECO:0000256" key="2">
    <source>
        <dbReference type="ARBA" id="ARBA00022617"/>
    </source>
</evidence>
<dbReference type="PROSITE" id="PS51009">
    <property type="entry name" value="CYTCII"/>
    <property type="match status" value="1"/>
</dbReference>
<dbReference type="InterPro" id="IPR015984">
    <property type="entry name" value="Cyt_c_prime_subgr"/>
</dbReference>
<proteinExistence type="predicted"/>
<dbReference type="Proteomes" id="UP001549076">
    <property type="component" value="Unassembled WGS sequence"/>
</dbReference>
<dbReference type="SUPFAM" id="SSF47175">
    <property type="entry name" value="Cytochromes"/>
    <property type="match status" value="1"/>
</dbReference>
<dbReference type="PRINTS" id="PR00608">
    <property type="entry name" value="CYTCHROMECII"/>
</dbReference>
<comment type="caution">
    <text evidence="7">The sequence shown here is derived from an EMBL/GenBank/DDBJ whole genome shotgun (WGS) entry which is preliminary data.</text>
</comment>
<keyword evidence="1" id="KW-0813">Transport</keyword>
<feature type="signal peptide" evidence="6">
    <location>
        <begin position="1"/>
        <end position="20"/>
    </location>
</feature>
<keyword evidence="3" id="KW-0479">Metal-binding</keyword>
<sequence length="145" mass="15080">MRKLVLAISILALAGASAFADPLADRQALMKERGKLTGELAKVVKGEQPFDAAAVLKTLQGMQANAGRFDADVLFPEGSNTGDTEASPKVWEDKPGFEAAEGKFEAAVNAAVTDAPADLDALKAKFGAIGSSCGACHETFRIKKG</sequence>
<evidence type="ECO:0000313" key="8">
    <source>
        <dbReference type="Proteomes" id="UP001549076"/>
    </source>
</evidence>
<dbReference type="InterPro" id="IPR012127">
    <property type="entry name" value="Cyt_c_prime"/>
</dbReference>
<evidence type="ECO:0000256" key="4">
    <source>
        <dbReference type="ARBA" id="ARBA00022982"/>
    </source>
</evidence>
<keyword evidence="6" id="KW-0732">Signal</keyword>
<organism evidence="7 8">
    <name type="scientific">Aquamicrobium terrae</name>
    <dbReference type="NCBI Taxonomy" id="1324945"/>
    <lineage>
        <taxon>Bacteria</taxon>
        <taxon>Pseudomonadati</taxon>
        <taxon>Pseudomonadota</taxon>
        <taxon>Alphaproteobacteria</taxon>
        <taxon>Hyphomicrobiales</taxon>
        <taxon>Phyllobacteriaceae</taxon>
        <taxon>Aquamicrobium</taxon>
    </lineage>
</organism>
<evidence type="ECO:0000313" key="7">
    <source>
        <dbReference type="EMBL" id="MET3790788.1"/>
    </source>
</evidence>
<accession>A0ABV2MVG0</accession>
<gene>
    <name evidence="7" type="ORF">ABID37_000979</name>
</gene>
<evidence type="ECO:0000256" key="5">
    <source>
        <dbReference type="ARBA" id="ARBA00023004"/>
    </source>
</evidence>
<keyword evidence="2" id="KW-0349">Heme</keyword>
<keyword evidence="5" id="KW-0408">Iron</keyword>
<dbReference type="InterPro" id="IPR010980">
    <property type="entry name" value="Cyt_c/b562"/>
</dbReference>
<name>A0ABV2MVG0_9HYPH</name>
<dbReference type="Pfam" id="PF01322">
    <property type="entry name" value="Cytochrom_C_2"/>
    <property type="match status" value="1"/>
</dbReference>